<evidence type="ECO:0000313" key="6">
    <source>
        <dbReference type="Proteomes" id="UP000325723"/>
    </source>
</evidence>
<dbReference type="InterPro" id="IPR019888">
    <property type="entry name" value="Tscrpt_reg_AsnC-like"/>
</dbReference>
<gene>
    <name evidence="5" type="primary">decR_1</name>
    <name evidence="5" type="ORF">PS900_00728</name>
</gene>
<protein>
    <submittedName>
        <fullName evidence="5">DNA-binding transcriptional activator DecR</fullName>
    </submittedName>
</protein>
<feature type="domain" description="HTH asnC-type" evidence="4">
    <location>
        <begin position="20"/>
        <end position="81"/>
    </location>
</feature>
<dbReference type="Gene3D" id="1.10.10.10">
    <property type="entry name" value="Winged helix-like DNA-binding domain superfamily/Winged helix DNA-binding domain"/>
    <property type="match status" value="1"/>
</dbReference>
<evidence type="ECO:0000256" key="3">
    <source>
        <dbReference type="ARBA" id="ARBA00023163"/>
    </source>
</evidence>
<keyword evidence="2 5" id="KW-0238">DNA-binding</keyword>
<dbReference type="InterPro" id="IPR019887">
    <property type="entry name" value="Tscrpt_reg_AsnC/Lrp_C"/>
</dbReference>
<name>A0A8H2NX44_PSEFL</name>
<reference evidence="5 6" key="1">
    <citation type="submission" date="2019-09" db="EMBL/GenBank/DDBJ databases">
        <authorList>
            <person name="Chandra G."/>
            <person name="Truman W A."/>
        </authorList>
    </citation>
    <scope>NUCLEOTIDE SEQUENCE [LARGE SCALE GENOMIC DNA]</scope>
    <source>
        <strain evidence="5">PS900</strain>
    </source>
</reference>
<proteinExistence type="predicted"/>
<keyword evidence="3" id="KW-0804">Transcription</keyword>
<dbReference type="SUPFAM" id="SSF46785">
    <property type="entry name" value="Winged helix' DNA-binding domain"/>
    <property type="match status" value="1"/>
</dbReference>
<dbReference type="InterPro" id="IPR036388">
    <property type="entry name" value="WH-like_DNA-bd_sf"/>
</dbReference>
<evidence type="ECO:0000259" key="4">
    <source>
        <dbReference type="PROSITE" id="PS50956"/>
    </source>
</evidence>
<dbReference type="Pfam" id="PF01037">
    <property type="entry name" value="AsnC_trans_reg"/>
    <property type="match status" value="1"/>
</dbReference>
<dbReference type="CDD" id="cd00090">
    <property type="entry name" value="HTH_ARSR"/>
    <property type="match status" value="1"/>
</dbReference>
<dbReference type="GO" id="GO:0006355">
    <property type="term" value="P:regulation of DNA-templated transcription"/>
    <property type="evidence" value="ECO:0007669"/>
    <property type="project" value="UniProtKB-ARBA"/>
</dbReference>
<dbReference type="PANTHER" id="PTHR30154">
    <property type="entry name" value="LEUCINE-RESPONSIVE REGULATORY PROTEIN"/>
    <property type="match status" value="1"/>
</dbReference>
<evidence type="ECO:0000256" key="1">
    <source>
        <dbReference type="ARBA" id="ARBA00023015"/>
    </source>
</evidence>
<dbReference type="InterPro" id="IPR011991">
    <property type="entry name" value="ArsR-like_HTH"/>
</dbReference>
<accession>A0A8H2NX44</accession>
<dbReference type="EMBL" id="CABVIE010000002">
    <property type="protein sequence ID" value="VVO59600.1"/>
    <property type="molecule type" value="Genomic_DNA"/>
</dbReference>
<dbReference type="Gene3D" id="3.30.70.920">
    <property type="match status" value="1"/>
</dbReference>
<dbReference type="GO" id="GO:0005829">
    <property type="term" value="C:cytosol"/>
    <property type="evidence" value="ECO:0007669"/>
    <property type="project" value="TreeGrafter"/>
</dbReference>
<evidence type="ECO:0000313" key="5">
    <source>
        <dbReference type="EMBL" id="VVO59600.1"/>
    </source>
</evidence>
<dbReference type="AlphaFoldDB" id="A0A8H2NX44"/>
<keyword evidence="1" id="KW-0805">Transcription regulation</keyword>
<dbReference type="InterPro" id="IPR036390">
    <property type="entry name" value="WH_DNA-bd_sf"/>
</dbReference>
<organism evidence="5 6">
    <name type="scientific">Pseudomonas fluorescens</name>
    <dbReference type="NCBI Taxonomy" id="294"/>
    <lineage>
        <taxon>Bacteria</taxon>
        <taxon>Pseudomonadati</taxon>
        <taxon>Pseudomonadota</taxon>
        <taxon>Gammaproteobacteria</taxon>
        <taxon>Pseudomonadales</taxon>
        <taxon>Pseudomonadaceae</taxon>
        <taxon>Pseudomonas</taxon>
    </lineage>
</organism>
<dbReference type="GO" id="GO:0043565">
    <property type="term" value="F:sequence-specific DNA binding"/>
    <property type="evidence" value="ECO:0007669"/>
    <property type="project" value="InterPro"/>
</dbReference>
<dbReference type="PROSITE" id="PS50956">
    <property type="entry name" value="HTH_ASNC_2"/>
    <property type="match status" value="1"/>
</dbReference>
<dbReference type="PANTHER" id="PTHR30154:SF34">
    <property type="entry name" value="TRANSCRIPTIONAL REGULATOR AZLB"/>
    <property type="match status" value="1"/>
</dbReference>
<dbReference type="Proteomes" id="UP000325723">
    <property type="component" value="Unassembled WGS sequence"/>
</dbReference>
<dbReference type="Pfam" id="PF13412">
    <property type="entry name" value="HTH_24"/>
    <property type="match status" value="1"/>
</dbReference>
<dbReference type="SMART" id="SM00344">
    <property type="entry name" value="HTH_ASNC"/>
    <property type="match status" value="1"/>
</dbReference>
<evidence type="ECO:0000256" key="2">
    <source>
        <dbReference type="ARBA" id="ARBA00023125"/>
    </source>
</evidence>
<comment type="caution">
    <text evidence="5">The sequence shown here is derived from an EMBL/GenBank/DDBJ whole genome shotgun (WGS) entry which is preliminary data.</text>
</comment>
<dbReference type="InterPro" id="IPR000485">
    <property type="entry name" value="AsnC-type_HTH_dom"/>
</dbReference>
<dbReference type="PRINTS" id="PR00033">
    <property type="entry name" value="HTHASNC"/>
</dbReference>
<sequence length="170" mass="18890">MECIFCIFGIFEMIIPKVKIDVTDRRILAALQRNARLSSAELAELVSLSASPCWRRVKRLEEIGLVRGYHASINTEMLGYAITAFVQVSLGQKDTTHMKAFEESITSFEQVIACHCISGVYDYQLTVLATDLAEFSEFARNNINGFPGVKDVCTSFVVKEVKAPVSLMVG</sequence>
<dbReference type="GO" id="GO:0043200">
    <property type="term" value="P:response to amino acid"/>
    <property type="evidence" value="ECO:0007669"/>
    <property type="project" value="TreeGrafter"/>
</dbReference>